<proteinExistence type="predicted"/>
<protein>
    <recommendedName>
        <fullName evidence="1">Aminoglycoside phosphotransferase domain-containing protein</fullName>
    </recommendedName>
</protein>
<dbReference type="Gene3D" id="3.90.1200.10">
    <property type="match status" value="1"/>
</dbReference>
<dbReference type="Gene3D" id="3.30.200.20">
    <property type="entry name" value="Phosphorylase Kinase, domain 1"/>
    <property type="match status" value="1"/>
</dbReference>
<accession>A0A7U2HUN5</accession>
<dbReference type="InterPro" id="IPR051035">
    <property type="entry name" value="Mito_inheritance_9"/>
</dbReference>
<dbReference type="Pfam" id="PF01636">
    <property type="entry name" value="APH"/>
    <property type="match status" value="1"/>
</dbReference>
<feature type="domain" description="Aminoglycoside phosphotransferase" evidence="1">
    <location>
        <begin position="83"/>
        <end position="348"/>
    </location>
</feature>
<evidence type="ECO:0000259" key="1">
    <source>
        <dbReference type="Pfam" id="PF01636"/>
    </source>
</evidence>
<dbReference type="AlphaFoldDB" id="A0A7U2HUN5"/>
<dbReference type="InterPro" id="IPR011009">
    <property type="entry name" value="Kinase-like_dom_sf"/>
</dbReference>
<sequence>MRLCSKSTLSSFCGLSKTRASRRFGIRNIMTGRQDLFEYTLGRWIYNEKLRLEERQLYFSVEGLKKAATRALNQPESNVQSLRKLAEGGFNRIFELSMKDGTSILARLPYPSTLPRRLAVASEVATMDFVRAHGIPTPRVLGYAVDENHVGSEYILMEKLTGRPIGDSWFELSEQQRHQVLHDIVQLESKLFNMRLPPSGSIYYTHDLDSDTARVRIPEAGGQFCVGPYTGLRWWYGKRSELKLDRGPHMNTLRVLHASAEKELAWIDKHGKPRYPFHRQHREAFQYVKQDPKVHAQSLEAYLRVAPYLIPEGGELEVPVLRHPDVQPNNIFVSEDFRVTSMIDWQHAIVLPTFLAAGIPTSFQNYGDPESRSFTPPQPPAHLDSLDEVERTQVIEAYRRRHVHFFYLGFTQRFNKRHWSALEDEMDIIRRRTFDHASEPWEGLNTPLQYDLVQVIENWGKIAHPDHDGHATTCPVSFTPEEAQRIDALDDLHGDADGDMEAINDLLGIGPDGWTSNEHIQTAKKKASEIQEQALASADDDPWLREMSERHWPFDDFDEDE</sequence>
<dbReference type="InterPro" id="IPR002575">
    <property type="entry name" value="Aminoglycoside_PTrfase"/>
</dbReference>
<gene>
    <name evidence="2" type="ORF">JI435_084150</name>
</gene>
<dbReference type="OrthoDB" id="10003767at2759"/>
<dbReference type="EMBL" id="CP069024">
    <property type="protein sequence ID" value="QRC92520.1"/>
    <property type="molecule type" value="Genomic_DNA"/>
</dbReference>
<dbReference type="Proteomes" id="UP000663193">
    <property type="component" value="Chromosome 2"/>
</dbReference>
<keyword evidence="3" id="KW-1185">Reference proteome</keyword>
<evidence type="ECO:0000313" key="2">
    <source>
        <dbReference type="EMBL" id="QRC92520.1"/>
    </source>
</evidence>
<name>A0A7U2HUN5_PHANO</name>
<organism evidence="2 3">
    <name type="scientific">Phaeosphaeria nodorum (strain SN15 / ATCC MYA-4574 / FGSC 10173)</name>
    <name type="common">Glume blotch fungus</name>
    <name type="synonym">Parastagonospora nodorum</name>
    <dbReference type="NCBI Taxonomy" id="321614"/>
    <lineage>
        <taxon>Eukaryota</taxon>
        <taxon>Fungi</taxon>
        <taxon>Dikarya</taxon>
        <taxon>Ascomycota</taxon>
        <taxon>Pezizomycotina</taxon>
        <taxon>Dothideomycetes</taxon>
        <taxon>Pleosporomycetidae</taxon>
        <taxon>Pleosporales</taxon>
        <taxon>Pleosporineae</taxon>
        <taxon>Phaeosphaeriaceae</taxon>
        <taxon>Parastagonospora</taxon>
    </lineage>
</organism>
<dbReference type="SUPFAM" id="SSF56112">
    <property type="entry name" value="Protein kinase-like (PK-like)"/>
    <property type="match status" value="1"/>
</dbReference>
<evidence type="ECO:0000313" key="3">
    <source>
        <dbReference type="Proteomes" id="UP000663193"/>
    </source>
</evidence>
<dbReference type="PANTHER" id="PTHR36091:SF2">
    <property type="entry name" value="AMINOGLYCOSIDE PHOSPHOTRANSFERASE DOMAIN-CONTAINING PROTEIN"/>
    <property type="match status" value="1"/>
</dbReference>
<reference evidence="3" key="1">
    <citation type="journal article" date="2021" name="BMC Genomics">
        <title>Chromosome-level genome assembly and manually-curated proteome of model necrotroph Parastagonospora nodorum Sn15 reveals a genome-wide trove of candidate effector homologs, and redundancy of virulence-related functions within an accessory chromosome.</title>
        <authorList>
            <person name="Bertazzoni S."/>
            <person name="Jones D.A.B."/>
            <person name="Phan H.T."/>
            <person name="Tan K.-C."/>
            <person name="Hane J.K."/>
        </authorList>
    </citation>
    <scope>NUCLEOTIDE SEQUENCE [LARGE SCALE GENOMIC DNA]</scope>
    <source>
        <strain evidence="3">SN15 / ATCC MYA-4574 / FGSC 10173)</strain>
    </source>
</reference>
<dbReference type="VEuPathDB" id="FungiDB:JI435_084150"/>
<dbReference type="PANTHER" id="PTHR36091">
    <property type="entry name" value="ALTERED INHERITANCE OF MITOCHONDRIA PROTEIN 9, MITOCHONDRIAL"/>
    <property type="match status" value="1"/>
</dbReference>